<sequence>MGVVFLAEDIKLGRKVAIKQLRSDMTGNSAEARFRSEAKLLARLNHPNIVRLYDVIEKDHSIALVMELVEGVTLKEWMRENSPTLAEKLDLLMQICQGLSKAHCLGIIHRDLKPENILVTTDGVAKITDFGIAKTLDCDQDLTREDHIAGSVQAMSPEQLQGAKLDARSDLFSLGAIAYELLCDSKPFKRGDKSALAFAQQITQSPHIPPQQTWADIPKPLAALLDRLLGKRPELRPESAQQVFEALELVCKHGIDIKTQQYSETVTQLLIKPRKKRAPIGIALTVFAATCAVALWGWKIYMQLPPQYIALLPVEINGAGYGQNEKMLIKAMIRQALLSAPTQLQSSALVSYNPLKGANYEGQLQNLHNKGVTDALLAHVDCIQVRCNIEIQRISPADSQIREQASFVFLSDKRQEAQYTISNSAVELFPKSYHKNPYKEAQMETDDYNQFLEVLSKIGGNTVVSKSDLEILKELIGKYPVNTNLYLAYAKAAAALFTSTDDSRLLSSALGILTSAEGLGANEAAILETKLFIKSLSTDREGFESILKKLQTQGHPSAHHLTQFARFLYIQGNYKESLRYASEAAGLNPSFNNYYYKAINLVGLGDYDSARSVLEKMVTAYPNRWKVHNILGVVELETGNFERAKNIILSVPEHHRDWQTNSNLGTIFFLQGKYTEALQEYKEVLNSSPEHLQMYVYVAETYLMLSNQEQMEKYFSKVLELTDNALNPQQKRYKAQALAYLGETARSISLIKDLLHEVPESTYIKHTAAQVYALAKEWQSANYHTEQLISQGMSAEWFALPAFQNLCTHPQASRVVKEAICTTEEG</sequence>
<evidence type="ECO:0000313" key="7">
    <source>
        <dbReference type="EMBL" id="MCO1333573.1"/>
    </source>
</evidence>
<dbReference type="PROSITE" id="PS50011">
    <property type="entry name" value="PROTEIN_KINASE_DOM"/>
    <property type="match status" value="1"/>
</dbReference>
<evidence type="ECO:0000256" key="3">
    <source>
        <dbReference type="ARBA" id="ARBA00022777"/>
    </source>
</evidence>
<dbReference type="InterPro" id="IPR019734">
    <property type="entry name" value="TPR_rpt"/>
</dbReference>
<dbReference type="Gene3D" id="1.10.510.10">
    <property type="entry name" value="Transferase(Phosphotransferase) domain 1"/>
    <property type="match status" value="1"/>
</dbReference>
<feature type="repeat" description="TPR" evidence="5">
    <location>
        <begin position="658"/>
        <end position="691"/>
    </location>
</feature>
<dbReference type="SMART" id="SM00220">
    <property type="entry name" value="S_TKc"/>
    <property type="match status" value="1"/>
</dbReference>
<dbReference type="SUPFAM" id="SSF48452">
    <property type="entry name" value="TPR-like"/>
    <property type="match status" value="2"/>
</dbReference>
<dbReference type="EMBL" id="JALBWM010000011">
    <property type="protein sequence ID" value="MCO1333573.1"/>
    <property type="molecule type" value="Genomic_DNA"/>
</dbReference>
<keyword evidence="5" id="KW-0802">TPR repeat</keyword>
<dbReference type="Pfam" id="PF14559">
    <property type="entry name" value="TPR_19"/>
    <property type="match status" value="1"/>
</dbReference>
<dbReference type="Pfam" id="PF00069">
    <property type="entry name" value="Pkinase"/>
    <property type="match status" value="1"/>
</dbReference>
<dbReference type="SUPFAM" id="SSF56112">
    <property type="entry name" value="Protein kinase-like (PK-like)"/>
    <property type="match status" value="1"/>
</dbReference>
<feature type="domain" description="Protein kinase" evidence="6">
    <location>
        <begin position="1"/>
        <end position="250"/>
    </location>
</feature>
<dbReference type="SMART" id="SM00028">
    <property type="entry name" value="TPR"/>
    <property type="match status" value="3"/>
</dbReference>
<keyword evidence="2" id="KW-0547">Nucleotide-binding</keyword>
<dbReference type="InterPro" id="IPR000719">
    <property type="entry name" value="Prot_kinase_dom"/>
</dbReference>
<dbReference type="PANTHER" id="PTHR43289">
    <property type="entry name" value="MITOGEN-ACTIVATED PROTEIN KINASE KINASE KINASE 20-RELATED"/>
    <property type="match status" value="1"/>
</dbReference>
<organism evidence="7 8">
    <name type="scientific">Microbulbifer okhotskensis</name>
    <dbReference type="NCBI Taxonomy" id="2926617"/>
    <lineage>
        <taxon>Bacteria</taxon>
        <taxon>Pseudomonadati</taxon>
        <taxon>Pseudomonadota</taxon>
        <taxon>Gammaproteobacteria</taxon>
        <taxon>Cellvibrionales</taxon>
        <taxon>Microbulbiferaceae</taxon>
        <taxon>Microbulbifer</taxon>
    </lineage>
</organism>
<keyword evidence="8" id="KW-1185">Reference proteome</keyword>
<gene>
    <name evidence="7" type="ORF">MO867_04385</name>
</gene>
<keyword evidence="1" id="KW-0808">Transferase</keyword>
<dbReference type="CDD" id="cd14014">
    <property type="entry name" value="STKc_PknB_like"/>
    <property type="match status" value="1"/>
</dbReference>
<dbReference type="PROSITE" id="PS00108">
    <property type="entry name" value="PROTEIN_KINASE_ST"/>
    <property type="match status" value="1"/>
</dbReference>
<dbReference type="PROSITE" id="PS50005">
    <property type="entry name" value="TPR"/>
    <property type="match status" value="1"/>
</dbReference>
<dbReference type="AlphaFoldDB" id="A0A9X2EQ03"/>
<protein>
    <submittedName>
        <fullName evidence="7">Protein kinase</fullName>
    </submittedName>
</protein>
<dbReference type="GO" id="GO:0005524">
    <property type="term" value="F:ATP binding"/>
    <property type="evidence" value="ECO:0007669"/>
    <property type="project" value="UniProtKB-KW"/>
</dbReference>
<dbReference type="Proteomes" id="UP001139028">
    <property type="component" value="Unassembled WGS sequence"/>
</dbReference>
<keyword evidence="4" id="KW-0067">ATP-binding</keyword>
<evidence type="ECO:0000256" key="2">
    <source>
        <dbReference type="ARBA" id="ARBA00022741"/>
    </source>
</evidence>
<evidence type="ECO:0000313" key="8">
    <source>
        <dbReference type="Proteomes" id="UP001139028"/>
    </source>
</evidence>
<evidence type="ECO:0000256" key="1">
    <source>
        <dbReference type="ARBA" id="ARBA00022679"/>
    </source>
</evidence>
<dbReference type="GO" id="GO:0004674">
    <property type="term" value="F:protein serine/threonine kinase activity"/>
    <property type="evidence" value="ECO:0007669"/>
    <property type="project" value="TreeGrafter"/>
</dbReference>
<dbReference type="InterPro" id="IPR008271">
    <property type="entry name" value="Ser/Thr_kinase_AS"/>
</dbReference>
<keyword evidence="3 7" id="KW-0418">Kinase</keyword>
<dbReference type="PANTHER" id="PTHR43289:SF6">
    <property type="entry name" value="SERINE_THREONINE-PROTEIN KINASE NEKL-3"/>
    <property type="match status" value="1"/>
</dbReference>
<proteinExistence type="predicted"/>
<dbReference type="Gene3D" id="1.25.40.10">
    <property type="entry name" value="Tetratricopeptide repeat domain"/>
    <property type="match status" value="2"/>
</dbReference>
<reference evidence="7" key="1">
    <citation type="journal article" date="2022" name="Arch. Microbiol.">
        <title>Microbulbifer okhotskensis sp. nov., isolated from a deep bottom sediment of the Okhotsk Sea.</title>
        <authorList>
            <person name="Romanenko L."/>
            <person name="Kurilenko V."/>
            <person name="Otstavnykh N."/>
            <person name="Velansky P."/>
            <person name="Isaeva M."/>
            <person name="Mikhailov V."/>
        </authorList>
    </citation>
    <scope>NUCLEOTIDE SEQUENCE</scope>
    <source>
        <strain evidence="7">OS29</strain>
    </source>
</reference>
<evidence type="ECO:0000256" key="5">
    <source>
        <dbReference type="PROSITE-ProRule" id="PRU00339"/>
    </source>
</evidence>
<evidence type="ECO:0000256" key="4">
    <source>
        <dbReference type="ARBA" id="ARBA00022840"/>
    </source>
</evidence>
<dbReference type="InterPro" id="IPR011990">
    <property type="entry name" value="TPR-like_helical_dom_sf"/>
</dbReference>
<comment type="caution">
    <text evidence="7">The sequence shown here is derived from an EMBL/GenBank/DDBJ whole genome shotgun (WGS) entry which is preliminary data.</text>
</comment>
<accession>A0A9X2EQ03</accession>
<name>A0A9X2EQ03_9GAMM</name>
<dbReference type="InterPro" id="IPR011009">
    <property type="entry name" value="Kinase-like_dom_sf"/>
</dbReference>
<evidence type="ECO:0000259" key="6">
    <source>
        <dbReference type="PROSITE" id="PS50011"/>
    </source>
</evidence>